<dbReference type="Proteomes" id="UP000023152">
    <property type="component" value="Unassembled WGS sequence"/>
</dbReference>
<sequence length="182" mass="20890">MGGNSRRARKAVVETSRKSVEEVVESKLQNIRYQNIIIHSKFVGMMVFMGYLILAYGIYHSCKDIYGHFIALEAQDEHTRHSHSPKVLLKDPIWGVVVHVLTGISSYYTRNYMTEYPNLLKCGIYLKYSAVFCFLELVIGFGHTFPMGFLYLIFCLAVVHFIDDTTKQLNKVTDELPGKKVQ</sequence>
<evidence type="ECO:0000313" key="3">
    <source>
        <dbReference type="Proteomes" id="UP000023152"/>
    </source>
</evidence>
<reference evidence="2 3" key="1">
    <citation type="journal article" date="2013" name="Curr. Biol.">
        <title>The Genome of the Foraminiferan Reticulomyxa filosa.</title>
        <authorList>
            <person name="Glockner G."/>
            <person name="Hulsmann N."/>
            <person name="Schleicher M."/>
            <person name="Noegel A.A."/>
            <person name="Eichinger L."/>
            <person name="Gallinger C."/>
            <person name="Pawlowski J."/>
            <person name="Sierra R."/>
            <person name="Euteneuer U."/>
            <person name="Pillet L."/>
            <person name="Moustafa A."/>
            <person name="Platzer M."/>
            <person name="Groth M."/>
            <person name="Szafranski K."/>
            <person name="Schliwa M."/>
        </authorList>
    </citation>
    <scope>NUCLEOTIDE SEQUENCE [LARGE SCALE GENOMIC DNA]</scope>
</reference>
<keyword evidence="1" id="KW-0472">Membrane</keyword>
<keyword evidence="3" id="KW-1185">Reference proteome</keyword>
<dbReference type="AlphaFoldDB" id="X6MIK6"/>
<feature type="transmembrane region" description="Helical" evidence="1">
    <location>
        <begin position="122"/>
        <end position="139"/>
    </location>
</feature>
<organism evidence="2 3">
    <name type="scientific">Reticulomyxa filosa</name>
    <dbReference type="NCBI Taxonomy" id="46433"/>
    <lineage>
        <taxon>Eukaryota</taxon>
        <taxon>Sar</taxon>
        <taxon>Rhizaria</taxon>
        <taxon>Retaria</taxon>
        <taxon>Foraminifera</taxon>
        <taxon>Monothalamids</taxon>
        <taxon>Reticulomyxidae</taxon>
        <taxon>Reticulomyxa</taxon>
    </lineage>
</organism>
<proteinExistence type="predicted"/>
<accession>X6MIK6</accession>
<evidence type="ECO:0000256" key="1">
    <source>
        <dbReference type="SAM" id="Phobius"/>
    </source>
</evidence>
<protein>
    <submittedName>
        <fullName evidence="2">Uncharacterized protein</fullName>
    </submittedName>
</protein>
<evidence type="ECO:0000313" key="2">
    <source>
        <dbReference type="EMBL" id="ETO13719.1"/>
    </source>
</evidence>
<name>X6MIK6_RETFI</name>
<keyword evidence="1" id="KW-1133">Transmembrane helix</keyword>
<dbReference type="EMBL" id="ASPP01020428">
    <property type="protein sequence ID" value="ETO13719.1"/>
    <property type="molecule type" value="Genomic_DNA"/>
</dbReference>
<gene>
    <name evidence="2" type="ORF">RFI_23652</name>
</gene>
<feature type="transmembrane region" description="Helical" evidence="1">
    <location>
        <begin position="145"/>
        <end position="162"/>
    </location>
</feature>
<feature type="transmembrane region" description="Helical" evidence="1">
    <location>
        <begin position="42"/>
        <end position="59"/>
    </location>
</feature>
<comment type="caution">
    <text evidence="2">The sequence shown here is derived from an EMBL/GenBank/DDBJ whole genome shotgun (WGS) entry which is preliminary data.</text>
</comment>
<keyword evidence="1" id="KW-0812">Transmembrane</keyword>
<feature type="transmembrane region" description="Helical" evidence="1">
    <location>
        <begin position="92"/>
        <end position="110"/>
    </location>
</feature>